<proteinExistence type="inferred from homology"/>
<dbReference type="Pfam" id="PF01095">
    <property type="entry name" value="Pectinesterase"/>
    <property type="match status" value="1"/>
</dbReference>
<evidence type="ECO:0000313" key="7">
    <source>
        <dbReference type="Proteomes" id="UP000557717"/>
    </source>
</evidence>
<accession>A0A840V7F3</accession>
<dbReference type="Proteomes" id="UP000557717">
    <property type="component" value="Unassembled WGS sequence"/>
</dbReference>
<organism evidence="6 7">
    <name type="scientific">Haloferula luteola</name>
    <dbReference type="NCBI Taxonomy" id="595692"/>
    <lineage>
        <taxon>Bacteria</taxon>
        <taxon>Pseudomonadati</taxon>
        <taxon>Verrucomicrobiota</taxon>
        <taxon>Verrucomicrobiia</taxon>
        <taxon>Verrucomicrobiales</taxon>
        <taxon>Verrucomicrobiaceae</taxon>
        <taxon>Haloferula</taxon>
    </lineage>
</organism>
<dbReference type="GO" id="GO:0009279">
    <property type="term" value="C:cell outer membrane"/>
    <property type="evidence" value="ECO:0007669"/>
    <property type="project" value="TreeGrafter"/>
</dbReference>
<feature type="domain" description="Pectinesterase catalytic" evidence="4">
    <location>
        <begin position="242"/>
        <end position="511"/>
    </location>
</feature>
<protein>
    <submittedName>
        <fullName evidence="6">Pectinesterase</fullName>
        <ecNumber evidence="6">3.1.1.11</ecNumber>
    </submittedName>
</protein>
<sequence>MKTLLILLLFCLGVSASPTIYLIGDSTMADKPRIEHPERGWGQLFRTLVREPAHLENHARNGRSSKSFLAEKRWAPIVSQLQAGDWVIIQFGHNDEKSDQPKLHTEPRGSYTDLLRRFVHETRAKGAHPILATPVARRRWQNGQLIPTHGDYPDAVRELARAEQVPLLDLEKRTSAMEAALGEEGSKALHLWFAPGEIDAAPRGIQDDTHYSAMGALSTAKLAVDEIRRLRLDLAHYLTYGDATVAADGSGDFTSIQQAIMAAPYRAATEPWIIRILPGTYAERVYVQQERGNLRLVGDHATTTRLTAGIHANMTGPDGQPVGTFRTATLHIDGDGFEIENLTVENSAGPVGQALALRADGDRLIFRHCRFLGWQDTILCNRGRHYFEDCEILGHCDFIFGAATAWFEQCRIHSLKDGYITAASTPANQAYGLLFHRCTITGEPDVQTYLGRPWREFAMTAFIDCTMDASIRPDGWKEWNAADPAKTVRYGESSNQGPGAATEHRVPWAHHPVDDALSPETVFNGWEPRHHSP</sequence>
<evidence type="ECO:0000256" key="3">
    <source>
        <dbReference type="ARBA" id="ARBA00023085"/>
    </source>
</evidence>
<dbReference type="EC" id="3.1.1.11" evidence="6"/>
<evidence type="ECO:0000256" key="2">
    <source>
        <dbReference type="ARBA" id="ARBA00022801"/>
    </source>
</evidence>
<gene>
    <name evidence="6" type="ORF">HNR46_003904</name>
</gene>
<dbReference type="Pfam" id="PF13472">
    <property type="entry name" value="Lipase_GDSL_2"/>
    <property type="match status" value="1"/>
</dbReference>
<keyword evidence="3" id="KW-0063">Aspartyl esterase</keyword>
<dbReference type="GO" id="GO:0030599">
    <property type="term" value="F:pectinesterase activity"/>
    <property type="evidence" value="ECO:0007669"/>
    <property type="project" value="UniProtKB-EC"/>
</dbReference>
<dbReference type="SUPFAM" id="SSF52266">
    <property type="entry name" value="SGNH hydrolase"/>
    <property type="match status" value="1"/>
</dbReference>
<dbReference type="InterPro" id="IPR000070">
    <property type="entry name" value="Pectinesterase_cat"/>
</dbReference>
<evidence type="ECO:0000259" key="5">
    <source>
        <dbReference type="Pfam" id="PF13472"/>
    </source>
</evidence>
<evidence type="ECO:0000313" key="6">
    <source>
        <dbReference type="EMBL" id="MBB5353643.1"/>
    </source>
</evidence>
<dbReference type="Gene3D" id="2.160.20.10">
    <property type="entry name" value="Single-stranded right-handed beta-helix, Pectin lyase-like"/>
    <property type="match status" value="1"/>
</dbReference>
<dbReference type="RefSeq" id="WP_184021814.1">
    <property type="nucleotide sequence ID" value="NZ_JACHFD010000031.1"/>
</dbReference>
<dbReference type="InterPro" id="IPR037459">
    <property type="entry name" value="RhgT-like"/>
</dbReference>
<dbReference type="InterPro" id="IPR036514">
    <property type="entry name" value="SGNH_hydro_sf"/>
</dbReference>
<dbReference type="PANTHER" id="PTHR31321">
    <property type="entry name" value="ACYL-COA THIOESTER HYDROLASE YBHC-RELATED"/>
    <property type="match status" value="1"/>
</dbReference>
<keyword evidence="2 6" id="KW-0378">Hydrolase</keyword>
<dbReference type="InterPro" id="IPR013830">
    <property type="entry name" value="SGNH_hydro"/>
</dbReference>
<keyword evidence="7" id="KW-1185">Reference proteome</keyword>
<dbReference type="AlphaFoldDB" id="A0A840V7F3"/>
<dbReference type="EMBL" id="JACHFD010000031">
    <property type="protein sequence ID" value="MBB5353643.1"/>
    <property type="molecule type" value="Genomic_DNA"/>
</dbReference>
<name>A0A840V7F3_9BACT</name>
<evidence type="ECO:0000259" key="4">
    <source>
        <dbReference type="Pfam" id="PF01095"/>
    </source>
</evidence>
<dbReference type="Gene3D" id="3.40.50.1110">
    <property type="entry name" value="SGNH hydrolase"/>
    <property type="match status" value="1"/>
</dbReference>
<dbReference type="GO" id="GO:0042545">
    <property type="term" value="P:cell wall modification"/>
    <property type="evidence" value="ECO:0007669"/>
    <property type="project" value="InterPro"/>
</dbReference>
<dbReference type="PANTHER" id="PTHR31321:SF57">
    <property type="entry name" value="PECTINESTERASE 53-RELATED"/>
    <property type="match status" value="1"/>
</dbReference>
<dbReference type="InterPro" id="IPR011050">
    <property type="entry name" value="Pectin_lyase_fold/virulence"/>
</dbReference>
<feature type="domain" description="SGNH hydrolase-type esterase" evidence="5">
    <location>
        <begin position="22"/>
        <end position="191"/>
    </location>
</feature>
<comment type="similarity">
    <text evidence="1">Belongs to the pectinesterase family.</text>
</comment>
<dbReference type="InterPro" id="IPR012334">
    <property type="entry name" value="Pectin_lyas_fold"/>
</dbReference>
<dbReference type="CDD" id="cd01821">
    <property type="entry name" value="Rhamnogalacturan_acetylesterase_like"/>
    <property type="match status" value="1"/>
</dbReference>
<evidence type="ECO:0000256" key="1">
    <source>
        <dbReference type="ARBA" id="ARBA00008891"/>
    </source>
</evidence>
<dbReference type="SUPFAM" id="SSF51126">
    <property type="entry name" value="Pectin lyase-like"/>
    <property type="match status" value="1"/>
</dbReference>
<comment type="caution">
    <text evidence="6">The sequence shown here is derived from an EMBL/GenBank/DDBJ whole genome shotgun (WGS) entry which is preliminary data.</text>
</comment>
<reference evidence="6 7" key="1">
    <citation type="submission" date="2020-08" db="EMBL/GenBank/DDBJ databases">
        <title>Genomic Encyclopedia of Type Strains, Phase IV (KMG-IV): sequencing the most valuable type-strain genomes for metagenomic binning, comparative biology and taxonomic classification.</title>
        <authorList>
            <person name="Goeker M."/>
        </authorList>
    </citation>
    <scope>NUCLEOTIDE SEQUENCE [LARGE SCALE GENOMIC DNA]</scope>
    <source>
        <strain evidence="6 7">YC6886</strain>
    </source>
</reference>